<accession>A0ACC6QC65</accession>
<sequence length="109" mass="11630">MAPNPVEGTWNLVIATPIGKQRVVLVLTAEQGALSGVARDERHGLETALTALTQEGERLTWAQSVTKPMRLNLTFDVTVDGDRMTGKATAGRLPSSTVTGHRPTTDPPV</sequence>
<evidence type="ECO:0000313" key="2">
    <source>
        <dbReference type="Proteomes" id="UP001375539"/>
    </source>
</evidence>
<proteinExistence type="predicted"/>
<comment type="caution">
    <text evidence="1">The sequence shown here is derived from an EMBL/GenBank/DDBJ whole genome shotgun (WGS) entry which is preliminary data.</text>
</comment>
<name>A0ACC6QC65_9ACTN</name>
<evidence type="ECO:0000313" key="1">
    <source>
        <dbReference type="EMBL" id="MEJ8655867.1"/>
    </source>
</evidence>
<gene>
    <name evidence="1" type="ORF">WKI58_04860</name>
</gene>
<keyword evidence="2" id="KW-1185">Reference proteome</keyword>
<reference evidence="1" key="1">
    <citation type="submission" date="2024-03" db="EMBL/GenBank/DDBJ databases">
        <title>Novel Streptomyces species of biotechnological and ecological value are a feature of Machair soil.</title>
        <authorList>
            <person name="Prole J.R."/>
            <person name="Goodfellow M."/>
            <person name="Allenby N."/>
            <person name="Ward A.C."/>
        </authorList>
    </citation>
    <scope>NUCLEOTIDE SEQUENCE</scope>
    <source>
        <strain evidence="1">MS1.AVA.4</strain>
    </source>
</reference>
<dbReference type="EMBL" id="JBBKAI010000002">
    <property type="protein sequence ID" value="MEJ8655867.1"/>
    <property type="molecule type" value="Genomic_DNA"/>
</dbReference>
<protein>
    <submittedName>
        <fullName evidence="1">Uncharacterized protein</fullName>
    </submittedName>
</protein>
<organism evidence="1 2">
    <name type="scientific">Streptomyces pratisoli</name>
    <dbReference type="NCBI Taxonomy" id="3139917"/>
    <lineage>
        <taxon>Bacteria</taxon>
        <taxon>Bacillati</taxon>
        <taxon>Actinomycetota</taxon>
        <taxon>Actinomycetes</taxon>
        <taxon>Kitasatosporales</taxon>
        <taxon>Streptomycetaceae</taxon>
        <taxon>Streptomyces</taxon>
    </lineage>
</organism>
<dbReference type="Proteomes" id="UP001375539">
    <property type="component" value="Unassembled WGS sequence"/>
</dbReference>